<reference evidence="2" key="1">
    <citation type="submission" date="2016-11" db="UniProtKB">
        <authorList>
            <consortium name="WormBaseParasite"/>
        </authorList>
    </citation>
    <scope>IDENTIFICATION</scope>
</reference>
<accession>A0A1I7YBA9</accession>
<evidence type="ECO:0000313" key="1">
    <source>
        <dbReference type="Proteomes" id="UP000095287"/>
    </source>
</evidence>
<keyword evidence="1" id="KW-1185">Reference proteome</keyword>
<dbReference type="WBParaSite" id="L893_g14625.t1">
    <property type="protein sequence ID" value="L893_g14625.t1"/>
    <property type="gene ID" value="L893_g14625"/>
</dbReference>
<protein>
    <submittedName>
        <fullName evidence="2">Uncharacterized protein</fullName>
    </submittedName>
</protein>
<evidence type="ECO:0000313" key="2">
    <source>
        <dbReference type="WBParaSite" id="L893_g14625.t1"/>
    </source>
</evidence>
<name>A0A1I7YBA9_9BILA</name>
<sequence length="130" mass="14853">MVTQHTTLLYWKSQFAEKHVSHFYVCKTTECHNFVTSVALIRLSSLRSASASIFQDVDTRSSATEILNIAQLLRANDPLWIMIVLLQKMQKSVQLDVMCLGFNWKTTENNDHLPQKSTVVSPITDHLPHL</sequence>
<proteinExistence type="predicted"/>
<dbReference type="AlphaFoldDB" id="A0A1I7YBA9"/>
<dbReference type="Proteomes" id="UP000095287">
    <property type="component" value="Unplaced"/>
</dbReference>
<organism evidence="1 2">
    <name type="scientific">Steinernema glaseri</name>
    <dbReference type="NCBI Taxonomy" id="37863"/>
    <lineage>
        <taxon>Eukaryota</taxon>
        <taxon>Metazoa</taxon>
        <taxon>Ecdysozoa</taxon>
        <taxon>Nematoda</taxon>
        <taxon>Chromadorea</taxon>
        <taxon>Rhabditida</taxon>
        <taxon>Tylenchina</taxon>
        <taxon>Panagrolaimomorpha</taxon>
        <taxon>Strongyloidoidea</taxon>
        <taxon>Steinernematidae</taxon>
        <taxon>Steinernema</taxon>
    </lineage>
</organism>